<dbReference type="KEGG" id="dal:Dalk_0671"/>
<evidence type="ECO:0000256" key="1">
    <source>
        <dbReference type="ARBA" id="ARBA00004413"/>
    </source>
</evidence>
<dbReference type="eggNOG" id="COG2882">
    <property type="taxonomic scope" value="Bacteria"/>
</dbReference>
<keyword evidence="5" id="KW-1003">Cell membrane</keyword>
<evidence type="ECO:0000256" key="6">
    <source>
        <dbReference type="ARBA" id="ARBA00022500"/>
    </source>
</evidence>
<evidence type="ECO:0000256" key="4">
    <source>
        <dbReference type="ARBA" id="ARBA00022448"/>
    </source>
</evidence>
<keyword evidence="12" id="KW-0966">Cell projection</keyword>
<evidence type="ECO:0000256" key="10">
    <source>
        <dbReference type="ARBA" id="ARBA00023225"/>
    </source>
</evidence>
<evidence type="ECO:0000256" key="8">
    <source>
        <dbReference type="ARBA" id="ARBA00022927"/>
    </source>
</evidence>
<dbReference type="GO" id="GO:0006935">
    <property type="term" value="P:chemotaxis"/>
    <property type="evidence" value="ECO:0007669"/>
    <property type="project" value="UniProtKB-KW"/>
</dbReference>
<dbReference type="GO" id="GO:0009288">
    <property type="term" value="C:bacterial-type flagellum"/>
    <property type="evidence" value="ECO:0007669"/>
    <property type="project" value="InterPro"/>
</dbReference>
<dbReference type="InterPro" id="IPR012823">
    <property type="entry name" value="Flagell_FliJ"/>
</dbReference>
<dbReference type="NCBIfam" id="TIGR02473">
    <property type="entry name" value="flagell_FliJ"/>
    <property type="match status" value="1"/>
</dbReference>
<evidence type="ECO:0000256" key="7">
    <source>
        <dbReference type="ARBA" id="ARBA00022795"/>
    </source>
</evidence>
<dbReference type="Proteomes" id="UP000000739">
    <property type="component" value="Chromosome"/>
</dbReference>
<dbReference type="InterPro" id="IPR053716">
    <property type="entry name" value="Flag_assembly_chemotaxis_eff"/>
</dbReference>
<evidence type="ECO:0000256" key="11">
    <source>
        <dbReference type="SAM" id="MobiDB-lite"/>
    </source>
</evidence>
<keyword evidence="6" id="KW-0145">Chemotaxis</keyword>
<feature type="region of interest" description="Disordered" evidence="11">
    <location>
        <begin position="127"/>
        <end position="149"/>
    </location>
</feature>
<keyword evidence="12" id="KW-0969">Cilium</keyword>
<dbReference type="EMBL" id="CP001322">
    <property type="protein sequence ID" value="ACL02376.1"/>
    <property type="molecule type" value="Genomic_DNA"/>
</dbReference>
<sequence>MKKFQFRLEPVLKLRKYKERTAQMELAKALAALQEAQTFLEQSRLQEISAQRNWDAGLEKGMWENEFRMHADHIRGLKAQTMRAVENEARLKGVVEKRRQELVQASASRKSMELLREERFTQYKLETGRMEQKETDEMASLHRSTQERL</sequence>
<protein>
    <recommendedName>
        <fullName evidence="3">Flagellar FliJ protein</fullName>
    </recommendedName>
</protein>
<reference evidence="12 13" key="1">
    <citation type="journal article" date="2012" name="Environ. Microbiol.">
        <title>The genome sequence of Desulfatibacillum alkenivorans AK-01: a blueprint for anaerobic alkane oxidation.</title>
        <authorList>
            <person name="Callaghan A.V."/>
            <person name="Morris B.E."/>
            <person name="Pereira I.A."/>
            <person name="McInerney M.J."/>
            <person name="Austin R.N."/>
            <person name="Groves J.T."/>
            <person name="Kukor J.J."/>
            <person name="Suflita J.M."/>
            <person name="Young L.Y."/>
            <person name="Zylstra G.J."/>
            <person name="Wawrik B."/>
        </authorList>
    </citation>
    <scope>NUCLEOTIDE SEQUENCE [LARGE SCALE GENOMIC DNA]</scope>
    <source>
        <strain evidence="12 13">AK-01</strain>
    </source>
</reference>
<dbReference type="HOGENOM" id="CLU_139638_5_0_7"/>
<evidence type="ECO:0000256" key="5">
    <source>
        <dbReference type="ARBA" id="ARBA00022475"/>
    </source>
</evidence>
<evidence type="ECO:0000256" key="2">
    <source>
        <dbReference type="ARBA" id="ARBA00010004"/>
    </source>
</evidence>
<name>B8FJU8_DESAL</name>
<keyword evidence="10" id="KW-1006">Bacterial flagellum protein export</keyword>
<organism evidence="12 13">
    <name type="scientific">Desulfatibacillum aliphaticivorans</name>
    <dbReference type="NCBI Taxonomy" id="218208"/>
    <lineage>
        <taxon>Bacteria</taxon>
        <taxon>Pseudomonadati</taxon>
        <taxon>Thermodesulfobacteriota</taxon>
        <taxon>Desulfobacteria</taxon>
        <taxon>Desulfobacterales</taxon>
        <taxon>Desulfatibacillaceae</taxon>
        <taxon>Desulfatibacillum</taxon>
    </lineage>
</organism>
<dbReference type="AlphaFoldDB" id="B8FJU8"/>
<gene>
    <name evidence="12" type="ordered locus">Dalk_0671</name>
</gene>
<comment type="similarity">
    <text evidence="2">Belongs to the FliJ family.</text>
</comment>
<evidence type="ECO:0000313" key="12">
    <source>
        <dbReference type="EMBL" id="ACL02376.1"/>
    </source>
</evidence>
<keyword evidence="7" id="KW-1005">Bacterial flagellum biogenesis</keyword>
<evidence type="ECO:0000256" key="9">
    <source>
        <dbReference type="ARBA" id="ARBA00023136"/>
    </source>
</evidence>
<proteinExistence type="inferred from homology"/>
<dbReference type="Pfam" id="PF02050">
    <property type="entry name" value="FliJ"/>
    <property type="match status" value="1"/>
</dbReference>
<dbReference type="GO" id="GO:0071973">
    <property type="term" value="P:bacterial-type flagellum-dependent cell motility"/>
    <property type="evidence" value="ECO:0007669"/>
    <property type="project" value="InterPro"/>
</dbReference>
<dbReference type="Gene3D" id="1.10.287.1700">
    <property type="match status" value="1"/>
</dbReference>
<dbReference type="GO" id="GO:0015031">
    <property type="term" value="P:protein transport"/>
    <property type="evidence" value="ECO:0007669"/>
    <property type="project" value="UniProtKB-KW"/>
</dbReference>
<keyword evidence="9" id="KW-0472">Membrane</keyword>
<keyword evidence="8" id="KW-0653">Protein transport</keyword>
<keyword evidence="12" id="KW-0282">Flagellum</keyword>
<dbReference type="GO" id="GO:0005886">
    <property type="term" value="C:plasma membrane"/>
    <property type="evidence" value="ECO:0007669"/>
    <property type="project" value="UniProtKB-SubCell"/>
</dbReference>
<evidence type="ECO:0000313" key="13">
    <source>
        <dbReference type="Proteomes" id="UP000000739"/>
    </source>
</evidence>
<dbReference type="RefSeq" id="WP_012609815.1">
    <property type="nucleotide sequence ID" value="NC_011768.1"/>
</dbReference>
<accession>B8FJU8</accession>
<keyword evidence="13" id="KW-1185">Reference proteome</keyword>
<comment type="subcellular location">
    <subcellularLocation>
        <location evidence="1">Cell membrane</location>
        <topology evidence="1">Peripheral membrane protein</topology>
        <orientation evidence="1">Cytoplasmic side</orientation>
    </subcellularLocation>
</comment>
<evidence type="ECO:0000256" key="3">
    <source>
        <dbReference type="ARBA" id="ARBA00020392"/>
    </source>
</evidence>
<dbReference type="GO" id="GO:0044781">
    <property type="term" value="P:bacterial-type flagellum organization"/>
    <property type="evidence" value="ECO:0007669"/>
    <property type="project" value="UniProtKB-KW"/>
</dbReference>
<keyword evidence="4" id="KW-0813">Transport</keyword>